<dbReference type="AlphaFoldDB" id="A0A656Q9I5"/>
<feature type="domain" description="VOC" evidence="1">
    <location>
        <begin position="2"/>
        <end position="117"/>
    </location>
</feature>
<sequence length="152" mass="16884">MKRMHIHVAVEDLEASTRFYVAMFGGTEPTVSKSDYRKWELSDPKVNFAISKRGVKPGIDHLGIQVESDDELAEMRARFASAELPVSNQTATTCCYAKSDKAWTVDPQGVAWETFRTLEHAPVYGESRDRSRSTYVSSNACCAGADIKRSAT</sequence>
<name>A0A656Q9I5_9BURK</name>
<dbReference type="NCBIfam" id="NF041414">
    <property type="entry name" value="ArsI_CadI_VOC"/>
    <property type="match status" value="1"/>
</dbReference>
<dbReference type="PANTHER" id="PTHR41294">
    <property type="entry name" value="CADMIUM-INDUCED PROTEIN CADI"/>
    <property type="match status" value="1"/>
</dbReference>
<dbReference type="RefSeq" id="WP_033536789.1">
    <property type="nucleotide sequence ID" value="NZ_JFHD01000045.1"/>
</dbReference>
<organism evidence="2 3">
    <name type="scientific">Caballeronia zhejiangensis</name>
    <dbReference type="NCBI Taxonomy" id="871203"/>
    <lineage>
        <taxon>Bacteria</taxon>
        <taxon>Pseudomonadati</taxon>
        <taxon>Pseudomonadota</taxon>
        <taxon>Betaproteobacteria</taxon>
        <taxon>Burkholderiales</taxon>
        <taxon>Burkholderiaceae</taxon>
        <taxon>Caballeronia</taxon>
    </lineage>
</organism>
<dbReference type="PANTHER" id="PTHR41294:SF1">
    <property type="entry name" value="CADMIUM-INDUCED PROTEIN CADI"/>
    <property type="match status" value="1"/>
</dbReference>
<dbReference type="SUPFAM" id="SSF54593">
    <property type="entry name" value="Glyoxalase/Bleomycin resistance protein/Dihydroxybiphenyl dioxygenase"/>
    <property type="match status" value="1"/>
</dbReference>
<dbReference type="InterPro" id="IPR004360">
    <property type="entry name" value="Glyas_Fos-R_dOase_dom"/>
</dbReference>
<evidence type="ECO:0000313" key="2">
    <source>
        <dbReference type="EMBL" id="KDR25571.1"/>
    </source>
</evidence>
<dbReference type="InterPro" id="IPR052393">
    <property type="entry name" value="Cadmium-induced_rsp"/>
</dbReference>
<dbReference type="InterPro" id="IPR049789">
    <property type="entry name" value="ArsI/CadI-like"/>
</dbReference>
<evidence type="ECO:0000259" key="1">
    <source>
        <dbReference type="PROSITE" id="PS51819"/>
    </source>
</evidence>
<comment type="caution">
    <text evidence="2">The sequence shown here is derived from an EMBL/GenBank/DDBJ whole genome shotgun (WGS) entry which is preliminary data.</text>
</comment>
<dbReference type="InterPro" id="IPR037523">
    <property type="entry name" value="VOC_core"/>
</dbReference>
<evidence type="ECO:0000313" key="3">
    <source>
        <dbReference type="Proteomes" id="UP000027451"/>
    </source>
</evidence>
<accession>A0A656Q9I5</accession>
<dbReference type="GO" id="GO:0046686">
    <property type="term" value="P:response to cadmium ion"/>
    <property type="evidence" value="ECO:0007669"/>
    <property type="project" value="TreeGrafter"/>
</dbReference>
<dbReference type="InterPro" id="IPR029068">
    <property type="entry name" value="Glyas_Bleomycin-R_OHBP_Dase"/>
</dbReference>
<keyword evidence="3" id="KW-1185">Reference proteome</keyword>
<gene>
    <name evidence="2" type="ORF">BG60_27645</name>
</gene>
<dbReference type="OrthoDB" id="9789608at2"/>
<dbReference type="Gene3D" id="3.10.180.10">
    <property type="entry name" value="2,3-Dihydroxybiphenyl 1,2-Dioxygenase, domain 1"/>
    <property type="match status" value="1"/>
</dbReference>
<dbReference type="EMBL" id="JFHD01000045">
    <property type="protein sequence ID" value="KDR25571.1"/>
    <property type="molecule type" value="Genomic_DNA"/>
</dbReference>
<dbReference type="Proteomes" id="UP000027451">
    <property type="component" value="Unassembled WGS sequence"/>
</dbReference>
<dbReference type="PROSITE" id="PS51819">
    <property type="entry name" value="VOC"/>
    <property type="match status" value="1"/>
</dbReference>
<protein>
    <submittedName>
        <fullName evidence="2">Glyoxalase</fullName>
    </submittedName>
</protein>
<dbReference type="Pfam" id="PF00903">
    <property type="entry name" value="Glyoxalase"/>
    <property type="match status" value="1"/>
</dbReference>
<proteinExistence type="predicted"/>
<reference evidence="2 3" key="1">
    <citation type="submission" date="2014-03" db="EMBL/GenBank/DDBJ databases">
        <title>Draft Genome Sequences of Four Burkholderia Strains.</title>
        <authorList>
            <person name="Liu X.Y."/>
            <person name="Li C.X."/>
            <person name="Xu J.H."/>
        </authorList>
    </citation>
    <scope>NUCLEOTIDE SEQUENCE [LARGE SCALE GENOMIC DNA]</scope>
    <source>
        <strain evidence="2 3">OP-1</strain>
    </source>
</reference>